<evidence type="ECO:0000256" key="7">
    <source>
        <dbReference type="RuleBase" id="RU000320"/>
    </source>
</evidence>
<reference evidence="10" key="3">
    <citation type="journal article" date="2022" name="BMC Genomics">
        <title>Comparative genome analysis of mycobacteria focusing on tRNA and non-coding RNA.</title>
        <authorList>
            <person name="Behra P.R.K."/>
            <person name="Pettersson B.M.F."/>
            <person name="Ramesh M."/>
            <person name="Das S."/>
            <person name="Dasgupta S."/>
            <person name="Kirsebom L.A."/>
        </authorList>
    </citation>
    <scope>NUCLEOTIDE SEQUENCE</scope>
    <source>
        <strain evidence="10">CCUG 55640</strain>
    </source>
</reference>
<feature type="transmembrane region" description="Helical" evidence="8">
    <location>
        <begin position="559"/>
        <end position="578"/>
    </location>
</feature>
<comment type="subcellular location">
    <subcellularLocation>
        <location evidence="1">Cell membrane</location>
        <topology evidence="1">Multi-pass membrane protein</topology>
    </subcellularLocation>
    <subcellularLocation>
        <location evidence="7">Membrane</location>
        <topology evidence="7">Multi-pass membrane protein</topology>
    </subcellularLocation>
</comment>
<feature type="transmembrane region" description="Helical" evidence="8">
    <location>
        <begin position="76"/>
        <end position="105"/>
    </location>
</feature>
<evidence type="ECO:0000256" key="1">
    <source>
        <dbReference type="ARBA" id="ARBA00004651"/>
    </source>
</evidence>
<feature type="transmembrane region" description="Helical" evidence="8">
    <location>
        <begin position="460"/>
        <end position="482"/>
    </location>
</feature>
<feature type="transmembrane region" description="Helical" evidence="8">
    <location>
        <begin position="117"/>
        <end position="137"/>
    </location>
</feature>
<feature type="transmembrane region" description="Helical" evidence="8">
    <location>
        <begin position="215"/>
        <end position="239"/>
    </location>
</feature>
<proteinExistence type="inferred from homology"/>
<evidence type="ECO:0000313" key="13">
    <source>
        <dbReference type="Proteomes" id="UP001141650"/>
    </source>
</evidence>
<dbReference type="EMBL" id="JACKVH010000012">
    <property type="protein sequence ID" value="MCV7379240.1"/>
    <property type="molecule type" value="Genomic_DNA"/>
</dbReference>
<keyword evidence="4 7" id="KW-0812">Transmembrane</keyword>
<feature type="transmembrane region" description="Helical" evidence="8">
    <location>
        <begin position="251"/>
        <end position="272"/>
    </location>
</feature>
<evidence type="ECO:0000256" key="4">
    <source>
        <dbReference type="ARBA" id="ARBA00022692"/>
    </source>
</evidence>
<evidence type="ECO:0000256" key="8">
    <source>
        <dbReference type="SAM" id="Phobius"/>
    </source>
</evidence>
<evidence type="ECO:0000313" key="11">
    <source>
        <dbReference type="EMBL" id="OQZ92438.1"/>
    </source>
</evidence>
<dbReference type="Proteomes" id="UP000192319">
    <property type="component" value="Unassembled WGS sequence"/>
</dbReference>
<accession>A0AA42BY57</accession>
<evidence type="ECO:0000256" key="5">
    <source>
        <dbReference type="ARBA" id="ARBA00022989"/>
    </source>
</evidence>
<feature type="domain" description="NADH:quinone oxidoreductase/Mrp antiporter transmembrane" evidence="9">
    <location>
        <begin position="139"/>
        <end position="402"/>
    </location>
</feature>
<reference evidence="10" key="2">
    <citation type="submission" date="2020-07" db="EMBL/GenBank/DDBJ databases">
        <authorList>
            <person name="Pettersson B.M.F."/>
            <person name="Behra P.R.K."/>
            <person name="Ramesh M."/>
            <person name="Das S."/>
            <person name="Dasgupta S."/>
            <person name="Kirsebom L.A."/>
        </authorList>
    </citation>
    <scope>NUCLEOTIDE SEQUENCE</scope>
    <source>
        <strain evidence="10">CCUG 55640</strain>
    </source>
</reference>
<feature type="transmembrane region" description="Helical" evidence="8">
    <location>
        <begin position="284"/>
        <end position="302"/>
    </location>
</feature>
<feature type="transmembrane region" description="Helical" evidence="8">
    <location>
        <begin position="378"/>
        <end position="394"/>
    </location>
</feature>
<evidence type="ECO:0000256" key="2">
    <source>
        <dbReference type="ARBA" id="ARBA00005346"/>
    </source>
</evidence>
<feature type="transmembrane region" description="Helical" evidence="8">
    <location>
        <begin position="494"/>
        <end position="513"/>
    </location>
</feature>
<evidence type="ECO:0000256" key="6">
    <source>
        <dbReference type="ARBA" id="ARBA00023136"/>
    </source>
</evidence>
<feature type="transmembrane region" description="Helical" evidence="8">
    <location>
        <begin position="143"/>
        <end position="162"/>
    </location>
</feature>
<dbReference type="Proteomes" id="UP001141650">
    <property type="component" value="Unassembled WGS sequence"/>
</dbReference>
<dbReference type="Pfam" id="PF00361">
    <property type="entry name" value="Proton_antipo_M"/>
    <property type="match status" value="1"/>
</dbReference>
<evidence type="ECO:0000259" key="9">
    <source>
        <dbReference type="Pfam" id="PF00361"/>
    </source>
</evidence>
<feature type="transmembrane region" description="Helical" evidence="8">
    <location>
        <begin position="174"/>
        <end position="195"/>
    </location>
</feature>
<sequence>MTVAQLLPLPVVLPLIGAVLAPLLARRNGRAPLFVGVAALAASLGVLLVVGARVFAGNGHLLTHFLSNERPVGRTVLGITLVADPFGVTFAVLAAAVGTVLVISVLSELGHLGPRELGGLACLMQLLLAALIGAALTADTVDLFVWFEVAALASYGLTGFFLERPIALEAAFKNLVLTSIAGFSVFVGAATLYAATGALNLGQLHRAMSSGPSRAALLAIALLAAGFATKAGLVPFHGWLPDTHTPVPGAVSALFSALMVDLGVIALGRIVLQVFPRLASLPPLLTGLGLSSALVGSAMALVQDDLKRLLAWDTVAQTGVLITGFASRTADGVAGATYHLVNHGLFKALLFLSAGAVVHSTGVTSLADMGGLARRRPLLSAAFTVGALSIAGVPPLNGYASLGLIHKGLSDRPVVLGCALAAQALTVAALGRAAYLGFYRRRGEGYEHLERIRPGMRVSLGLLSAGCLAFGALAGPFVTRVAGPATAGLLSPEAYASSALGAGVVLAPSGVGFHYLEPKTLGLLAVELLLGGILLLVVLRGDGVSRLLRWLRRLHTGSVNDYAGFAAAGMIAAACALLL</sequence>
<keyword evidence="3" id="KW-1003">Cell membrane</keyword>
<dbReference type="PANTHER" id="PTHR42703">
    <property type="entry name" value="NADH DEHYDROGENASE"/>
    <property type="match status" value="1"/>
</dbReference>
<dbReference type="RefSeq" id="WP_083137001.1">
    <property type="nucleotide sequence ID" value="NZ_JACKVH010000012.1"/>
</dbReference>
<feature type="transmembrane region" description="Helical" evidence="8">
    <location>
        <begin position="6"/>
        <end position="25"/>
    </location>
</feature>
<feature type="transmembrane region" description="Helical" evidence="8">
    <location>
        <begin position="520"/>
        <end position="539"/>
    </location>
</feature>
<feature type="transmembrane region" description="Helical" evidence="8">
    <location>
        <begin position="32"/>
        <end position="56"/>
    </location>
</feature>
<dbReference type="InterPro" id="IPR001750">
    <property type="entry name" value="ND/Mrp_TM"/>
</dbReference>
<reference evidence="11 12" key="1">
    <citation type="submission" date="2017-02" db="EMBL/GenBank/DDBJ databases">
        <title>The new phylogeny of genus Mycobacterium.</title>
        <authorList>
            <person name="Tortoli E."/>
            <person name="Trovato A."/>
            <person name="Cirillo D.M."/>
        </authorList>
    </citation>
    <scope>NUCLEOTIDE SEQUENCE [LARGE SCALE GENOMIC DNA]</scope>
    <source>
        <strain evidence="11 12">DSM 45230</strain>
    </source>
</reference>
<feature type="transmembrane region" description="Helical" evidence="8">
    <location>
        <begin position="414"/>
        <end position="439"/>
    </location>
</feature>
<dbReference type="AlphaFoldDB" id="A0AA42BY57"/>
<protein>
    <submittedName>
        <fullName evidence="10">NADH dehydrogenase</fullName>
    </submittedName>
</protein>
<dbReference type="EMBL" id="MVHD01000005">
    <property type="protein sequence ID" value="OQZ92438.1"/>
    <property type="molecule type" value="Genomic_DNA"/>
</dbReference>
<keyword evidence="5 8" id="KW-1133">Transmembrane helix</keyword>
<comment type="caution">
    <text evidence="10">The sequence shown here is derived from an EMBL/GenBank/DDBJ whole genome shotgun (WGS) entry which is preliminary data.</text>
</comment>
<evidence type="ECO:0000313" key="10">
    <source>
        <dbReference type="EMBL" id="MCV7379240.1"/>
    </source>
</evidence>
<keyword evidence="6 8" id="KW-0472">Membrane</keyword>
<name>A0AA42BY57_9MYCO</name>
<organism evidence="10 13">
    <name type="scientific">Mycobacterium alsense</name>
    <dbReference type="NCBI Taxonomy" id="324058"/>
    <lineage>
        <taxon>Bacteria</taxon>
        <taxon>Bacillati</taxon>
        <taxon>Actinomycetota</taxon>
        <taxon>Actinomycetes</taxon>
        <taxon>Mycobacteriales</taxon>
        <taxon>Mycobacteriaceae</taxon>
        <taxon>Mycobacterium</taxon>
    </lineage>
</organism>
<evidence type="ECO:0000313" key="12">
    <source>
        <dbReference type="Proteomes" id="UP000192319"/>
    </source>
</evidence>
<gene>
    <name evidence="11" type="ORF">BST11_05805</name>
    <name evidence="10" type="ORF">H7K38_11320</name>
</gene>
<dbReference type="GO" id="GO:0005886">
    <property type="term" value="C:plasma membrane"/>
    <property type="evidence" value="ECO:0007669"/>
    <property type="project" value="UniProtKB-SubCell"/>
</dbReference>
<keyword evidence="12" id="KW-1185">Reference proteome</keyword>
<dbReference type="InterPro" id="IPR050586">
    <property type="entry name" value="CPA3_Na-H_Antiporter_D"/>
</dbReference>
<evidence type="ECO:0000256" key="3">
    <source>
        <dbReference type="ARBA" id="ARBA00022475"/>
    </source>
</evidence>
<comment type="similarity">
    <text evidence="2">Belongs to the CPA3 antiporters (TC 2.A.63) subunit D family.</text>
</comment>
<dbReference type="PANTHER" id="PTHR42703:SF1">
    <property type="entry name" value="NA(+)_H(+) ANTIPORTER SUBUNIT D1"/>
    <property type="match status" value="1"/>
</dbReference>